<dbReference type="GO" id="GO:0006508">
    <property type="term" value="P:proteolysis"/>
    <property type="evidence" value="ECO:0007669"/>
    <property type="project" value="InterPro"/>
</dbReference>
<accession>A0A0G0CEY3</accession>
<dbReference type="GO" id="GO:0004222">
    <property type="term" value="F:metalloendopeptidase activity"/>
    <property type="evidence" value="ECO:0007669"/>
    <property type="project" value="InterPro"/>
</dbReference>
<dbReference type="Proteomes" id="UP000034045">
    <property type="component" value="Unassembled WGS sequence"/>
</dbReference>
<evidence type="ECO:0008006" key="3">
    <source>
        <dbReference type="Google" id="ProtNLM"/>
    </source>
</evidence>
<gene>
    <name evidence="1" type="ORF">UR42_C0032G0002</name>
</gene>
<name>A0A0G0CEY3_9BACT</name>
<sequence>MVAYNQAIAIVKSKKNLMDKVADVLIKKESIDQDEFEKIVGKKQNFKS</sequence>
<dbReference type="GO" id="GO:0004176">
    <property type="term" value="F:ATP-dependent peptidase activity"/>
    <property type="evidence" value="ECO:0007669"/>
    <property type="project" value="InterPro"/>
</dbReference>
<dbReference type="GO" id="GO:0005524">
    <property type="term" value="F:ATP binding"/>
    <property type="evidence" value="ECO:0007669"/>
    <property type="project" value="InterPro"/>
</dbReference>
<proteinExistence type="predicted"/>
<reference evidence="1 2" key="1">
    <citation type="journal article" date="2015" name="Nature">
        <title>rRNA introns, odd ribosomes, and small enigmatic genomes across a large radiation of phyla.</title>
        <authorList>
            <person name="Brown C.T."/>
            <person name="Hug L.A."/>
            <person name="Thomas B.C."/>
            <person name="Sharon I."/>
            <person name="Castelle C.J."/>
            <person name="Singh A."/>
            <person name="Wilkins M.J."/>
            <person name="Williams K.H."/>
            <person name="Banfield J.F."/>
        </authorList>
    </citation>
    <scope>NUCLEOTIDE SEQUENCE [LARGE SCALE GENOMIC DNA]</scope>
</reference>
<dbReference type="Gene3D" id="1.20.58.760">
    <property type="entry name" value="Peptidase M41"/>
    <property type="match status" value="1"/>
</dbReference>
<protein>
    <recommendedName>
        <fullName evidence="3">ATP-dependent zinc metalloprotease FtsH</fullName>
    </recommendedName>
</protein>
<evidence type="ECO:0000313" key="1">
    <source>
        <dbReference type="EMBL" id="KKP49790.1"/>
    </source>
</evidence>
<dbReference type="InterPro" id="IPR037219">
    <property type="entry name" value="Peptidase_M41-like"/>
</dbReference>
<comment type="caution">
    <text evidence="1">The sequence shown here is derived from an EMBL/GenBank/DDBJ whole genome shotgun (WGS) entry which is preliminary data.</text>
</comment>
<dbReference type="EMBL" id="LBPD01000032">
    <property type="protein sequence ID" value="KKP49790.1"/>
    <property type="molecule type" value="Genomic_DNA"/>
</dbReference>
<dbReference type="SUPFAM" id="SSF140990">
    <property type="entry name" value="FtsH protease domain-like"/>
    <property type="match status" value="1"/>
</dbReference>
<dbReference type="AlphaFoldDB" id="A0A0G0CEY3"/>
<organism evidence="1 2">
    <name type="scientific">Candidatus Roizmanbacteria bacterium GW2011_GWA2_33_33</name>
    <dbReference type="NCBI Taxonomy" id="1618476"/>
    <lineage>
        <taxon>Bacteria</taxon>
        <taxon>Candidatus Roizmaniibacteriota</taxon>
    </lineage>
</organism>
<evidence type="ECO:0000313" key="2">
    <source>
        <dbReference type="Proteomes" id="UP000034045"/>
    </source>
</evidence>